<keyword evidence="1" id="KW-1133">Transmembrane helix</keyword>
<proteinExistence type="predicted"/>
<feature type="non-terminal residue" evidence="2">
    <location>
        <position position="118"/>
    </location>
</feature>
<feature type="transmembrane region" description="Helical" evidence="1">
    <location>
        <begin position="59"/>
        <end position="76"/>
    </location>
</feature>
<feature type="transmembrane region" description="Helical" evidence="1">
    <location>
        <begin position="12"/>
        <end position="33"/>
    </location>
</feature>
<reference evidence="2 3" key="1">
    <citation type="submission" date="2018-06" db="EMBL/GenBank/DDBJ databases">
        <title>Extensive metabolic versatility and redundancy in microbially diverse, dynamic hydrothermal sediments.</title>
        <authorList>
            <person name="Dombrowski N."/>
            <person name="Teske A."/>
            <person name="Baker B.J."/>
        </authorList>
    </citation>
    <scope>NUCLEOTIDE SEQUENCE [LARGE SCALE GENOMIC DNA]</scope>
    <source>
        <strain evidence="2">B79_G16</strain>
    </source>
</reference>
<dbReference type="Proteomes" id="UP000281261">
    <property type="component" value="Unassembled WGS sequence"/>
</dbReference>
<feature type="transmembrane region" description="Helical" evidence="1">
    <location>
        <begin position="88"/>
        <end position="112"/>
    </location>
</feature>
<sequence>MTEIPNIIRLNLLLVAIVAGMFLIGLFFDRFVYKKLKKIAKRTKWKGDEIIVQSLRRKFSLWFPLAGLYVGIYYLFPDLAISNILCKAVLAVFILSATLVCGEIGGGFISLYSEKVRS</sequence>
<organism evidence="2 3">
    <name type="scientific">candidate division Kazan bacterium</name>
    <dbReference type="NCBI Taxonomy" id="2202143"/>
    <lineage>
        <taxon>Bacteria</taxon>
        <taxon>Bacteria division Kazan-3B-28</taxon>
    </lineage>
</organism>
<dbReference type="AlphaFoldDB" id="A0A420ZAP7"/>
<protein>
    <submittedName>
        <fullName evidence="2">Uncharacterized protein</fullName>
    </submittedName>
</protein>
<evidence type="ECO:0000256" key="1">
    <source>
        <dbReference type="SAM" id="Phobius"/>
    </source>
</evidence>
<keyword evidence="1" id="KW-0812">Transmembrane</keyword>
<dbReference type="EMBL" id="QMNG01000135">
    <property type="protein sequence ID" value="RLC35615.1"/>
    <property type="molecule type" value="Genomic_DNA"/>
</dbReference>
<keyword evidence="1" id="KW-0472">Membrane</keyword>
<evidence type="ECO:0000313" key="3">
    <source>
        <dbReference type="Proteomes" id="UP000281261"/>
    </source>
</evidence>
<name>A0A420ZAP7_UNCK3</name>
<evidence type="ECO:0000313" key="2">
    <source>
        <dbReference type="EMBL" id="RLC35615.1"/>
    </source>
</evidence>
<accession>A0A420ZAP7</accession>
<gene>
    <name evidence="2" type="ORF">DRH29_06030</name>
</gene>
<comment type="caution">
    <text evidence="2">The sequence shown here is derived from an EMBL/GenBank/DDBJ whole genome shotgun (WGS) entry which is preliminary data.</text>
</comment>